<dbReference type="RefSeq" id="XP_003889711.1">
    <property type="nucleotide sequence ID" value="XM_003889662.1"/>
</dbReference>
<dbReference type="GO" id="GO:0000243">
    <property type="term" value="C:commitment complex"/>
    <property type="evidence" value="ECO:0000318"/>
    <property type="project" value="GO_Central"/>
</dbReference>
<dbReference type="GO" id="GO:0003723">
    <property type="term" value="F:RNA binding"/>
    <property type="evidence" value="ECO:0000318"/>
    <property type="project" value="GO_Central"/>
</dbReference>
<keyword evidence="2" id="KW-1185">Reference proteome</keyword>
<dbReference type="GO" id="GO:0097526">
    <property type="term" value="C:spliceosomal tri-snRNP complex"/>
    <property type="evidence" value="ECO:0000318"/>
    <property type="project" value="GO_Central"/>
</dbReference>
<dbReference type="EMBL" id="DS178287">
    <property type="protein sequence ID" value="EHS63426.1"/>
    <property type="molecule type" value="Genomic_DNA"/>
</dbReference>
<name>H6QRZ1_PUCGT</name>
<dbReference type="VEuPathDB" id="FungiDB:PGTG_21559"/>
<organism evidence="1 2">
    <name type="scientific">Puccinia graminis f. sp. tritici (strain CRL 75-36-700-3 / race SCCL)</name>
    <name type="common">Black stem rust fungus</name>
    <dbReference type="NCBI Taxonomy" id="418459"/>
    <lineage>
        <taxon>Eukaryota</taxon>
        <taxon>Fungi</taxon>
        <taxon>Dikarya</taxon>
        <taxon>Basidiomycota</taxon>
        <taxon>Pucciniomycotina</taxon>
        <taxon>Pucciniomycetes</taxon>
        <taxon>Pucciniales</taxon>
        <taxon>Pucciniaceae</taxon>
        <taxon>Puccinia</taxon>
    </lineage>
</organism>
<accession>H6QRZ1</accession>
<dbReference type="GO" id="GO:0005687">
    <property type="term" value="C:U4 snRNP"/>
    <property type="evidence" value="ECO:0000318"/>
    <property type="project" value="GO_Central"/>
</dbReference>
<dbReference type="GO" id="GO:0005685">
    <property type="term" value="C:U1 snRNP"/>
    <property type="evidence" value="ECO:0000318"/>
    <property type="project" value="GO_Central"/>
</dbReference>
<dbReference type="STRING" id="418459.H6QRZ1"/>
<evidence type="ECO:0000313" key="1">
    <source>
        <dbReference type="EMBL" id="EHS63426.1"/>
    </source>
</evidence>
<dbReference type="InParanoid" id="H6QRZ1"/>
<protein>
    <submittedName>
        <fullName evidence="1">Uncharacterized protein</fullName>
    </submittedName>
</protein>
<dbReference type="Proteomes" id="UP000008783">
    <property type="component" value="Unassembled WGS sequence"/>
</dbReference>
<dbReference type="GO" id="GO:0034719">
    <property type="term" value="C:SMN-Sm protein complex"/>
    <property type="evidence" value="ECO:0000318"/>
    <property type="project" value="GO_Central"/>
</dbReference>
<dbReference type="GeneID" id="13542816"/>
<proteinExistence type="predicted"/>
<dbReference type="AlphaFoldDB" id="H6QRZ1"/>
<gene>
    <name evidence="1" type="ORF">PGTG_21559</name>
</gene>
<dbReference type="HOGENOM" id="CLU_1678788_0_0_1"/>
<dbReference type="KEGG" id="pgr:PGTG_21559"/>
<evidence type="ECO:0000313" key="2">
    <source>
        <dbReference type="Proteomes" id="UP000008783"/>
    </source>
</evidence>
<dbReference type="GO" id="GO:0005686">
    <property type="term" value="C:U2 snRNP"/>
    <property type="evidence" value="ECO:0000318"/>
    <property type="project" value="GO_Central"/>
</dbReference>
<sequence>MSARTDVARRVLLCATTGLLNSSDKVCPKTRRTGLSDELVYAVSSENKKIVIIWKVINKDLDAFKAEVIRGIKSEEDKFLGFFVEHQENARNIFWNVVIPFGGAFAGNHKRRLDSVETFKDFLLVAEGTSETRKIVCRLVQKDPKDIAKVCFLNFTL</sequence>
<dbReference type="GO" id="GO:0071013">
    <property type="term" value="C:catalytic step 2 spliceosome"/>
    <property type="evidence" value="ECO:0000318"/>
    <property type="project" value="GO_Central"/>
</dbReference>
<dbReference type="GO" id="GO:0005682">
    <property type="term" value="C:U5 snRNP"/>
    <property type="evidence" value="ECO:0000318"/>
    <property type="project" value="GO_Central"/>
</dbReference>
<dbReference type="GO" id="GO:0071011">
    <property type="term" value="C:precatalytic spliceosome"/>
    <property type="evidence" value="ECO:0000318"/>
    <property type="project" value="GO_Central"/>
</dbReference>
<reference evidence="2" key="1">
    <citation type="journal article" date="2011" name="Proc. Natl. Acad. Sci. U.S.A.">
        <title>Obligate biotrophy features unraveled by the genomic analysis of rust fungi.</title>
        <authorList>
            <person name="Duplessis S."/>
            <person name="Cuomo C.A."/>
            <person name="Lin Y.-C."/>
            <person name="Aerts A."/>
            <person name="Tisserant E."/>
            <person name="Veneault-Fourrey C."/>
            <person name="Joly D.L."/>
            <person name="Hacquard S."/>
            <person name="Amselem J."/>
            <person name="Cantarel B.L."/>
            <person name="Chiu R."/>
            <person name="Coutinho P.M."/>
            <person name="Feau N."/>
            <person name="Field M."/>
            <person name="Frey P."/>
            <person name="Gelhaye E."/>
            <person name="Goldberg J."/>
            <person name="Grabherr M.G."/>
            <person name="Kodira C.D."/>
            <person name="Kohler A."/>
            <person name="Kuees U."/>
            <person name="Lindquist E.A."/>
            <person name="Lucas S.M."/>
            <person name="Mago R."/>
            <person name="Mauceli E."/>
            <person name="Morin E."/>
            <person name="Murat C."/>
            <person name="Pangilinan J.L."/>
            <person name="Park R."/>
            <person name="Pearson M."/>
            <person name="Quesneville H."/>
            <person name="Rouhier N."/>
            <person name="Sakthikumar S."/>
            <person name="Salamov A.A."/>
            <person name="Schmutz J."/>
            <person name="Selles B."/>
            <person name="Shapiro H."/>
            <person name="Tanguay P."/>
            <person name="Tuskan G.A."/>
            <person name="Henrissat B."/>
            <person name="Van de Peer Y."/>
            <person name="Rouze P."/>
            <person name="Ellis J.G."/>
            <person name="Dodds P.N."/>
            <person name="Schein J.E."/>
            <person name="Zhong S."/>
            <person name="Hamelin R.C."/>
            <person name="Grigoriev I.V."/>
            <person name="Szabo L.J."/>
            <person name="Martin F."/>
        </authorList>
    </citation>
    <scope>NUCLEOTIDE SEQUENCE [LARGE SCALE GENOMIC DNA]</scope>
    <source>
        <strain evidence="2">CRL 75-36-700-3 / race SCCL</strain>
    </source>
</reference>
<dbReference type="GO" id="GO:0000387">
    <property type="term" value="P:spliceosomal snRNP assembly"/>
    <property type="evidence" value="ECO:0000318"/>
    <property type="project" value="GO_Central"/>
</dbReference>